<proteinExistence type="predicted"/>
<feature type="compositionally biased region" description="Low complexity" evidence="1">
    <location>
        <begin position="458"/>
        <end position="471"/>
    </location>
</feature>
<feature type="region of interest" description="Disordered" evidence="1">
    <location>
        <begin position="16"/>
        <end position="80"/>
    </location>
</feature>
<feature type="region of interest" description="Disordered" evidence="1">
    <location>
        <begin position="452"/>
        <end position="474"/>
    </location>
</feature>
<sequence>MTKGLEATWKNIKGIGRHLGNQEPGNPNHEPDGNSPFHSGPSISKSRRANANQSLNSPKLPGQMFSPADHVVGPGPNPTSPQFYTNSCQSAATHWPGKPLFRKGASYVTSGASAGAPHLSGSQLNPIDLTVPKHGLGEGTGRFRSSPVSGSTASTAAVPLSGPYGFGMLSTAMSPMSLSIPPLQAQVGNSTASQQGGSFAQHRVGKVAAENIHSSYDKTGCFQVHTSFPPFIKENSQPSREPNRVDAAANETVASDIPMHPNKERIGKGYPYPDHFPDPGFGLFKKTEECPTFINPLATPLFDADDAVGVDDYGYDYPTELFGSPAHFPRGSLPTSQHKASLSNADLPTETGTTPMELDVTDDSSASCSEQELSPAESVAAQESLFRLQWPSQVKRNGSVVGRIRSHLKPSSTASGPASGCVQPAPGTPAFARGVGYGGTGWDMVPFHHHGKLVHSQSRPSRSAGGSAAPKKAADEGDGLLESYFRLVTVLLPSQKQTGNFHVAPPDVLASILSRSPLMSRAAEMLGTNSIEETSRHASLYDAMVDFINALSNHAATVGLVYEDRPIYAEDGRLLQVSFGSGKDKEKVASKVVVKDTELINAK</sequence>
<feature type="compositionally biased region" description="Polar residues" evidence="1">
    <location>
        <begin position="41"/>
        <end position="57"/>
    </location>
</feature>
<evidence type="ECO:0000313" key="2">
    <source>
        <dbReference type="EMBL" id="RYO78823.1"/>
    </source>
</evidence>
<name>A0A4Q4SVP5_9PEZI</name>
<evidence type="ECO:0000256" key="1">
    <source>
        <dbReference type="SAM" id="MobiDB-lite"/>
    </source>
</evidence>
<dbReference type="EMBL" id="QJNU01001161">
    <property type="protein sequence ID" value="RYO78823.1"/>
    <property type="molecule type" value="Genomic_DNA"/>
</dbReference>
<gene>
    <name evidence="2" type="ORF">DL764_010085</name>
</gene>
<dbReference type="AlphaFoldDB" id="A0A4Q4SVP5"/>
<organism evidence="2 3">
    <name type="scientific">Monosporascus ibericus</name>
    <dbReference type="NCBI Taxonomy" id="155417"/>
    <lineage>
        <taxon>Eukaryota</taxon>
        <taxon>Fungi</taxon>
        <taxon>Dikarya</taxon>
        <taxon>Ascomycota</taxon>
        <taxon>Pezizomycotina</taxon>
        <taxon>Sordariomycetes</taxon>
        <taxon>Xylariomycetidae</taxon>
        <taxon>Xylariales</taxon>
        <taxon>Xylariales incertae sedis</taxon>
        <taxon>Monosporascus</taxon>
    </lineage>
</organism>
<evidence type="ECO:0000313" key="3">
    <source>
        <dbReference type="Proteomes" id="UP000293360"/>
    </source>
</evidence>
<feature type="compositionally biased region" description="Polar residues" evidence="1">
    <location>
        <begin position="333"/>
        <end position="354"/>
    </location>
</feature>
<dbReference type="Proteomes" id="UP000293360">
    <property type="component" value="Unassembled WGS sequence"/>
</dbReference>
<comment type="caution">
    <text evidence="2">The sequence shown here is derived from an EMBL/GenBank/DDBJ whole genome shotgun (WGS) entry which is preliminary data.</text>
</comment>
<accession>A0A4Q4SVP5</accession>
<keyword evidence="3" id="KW-1185">Reference proteome</keyword>
<dbReference type="OrthoDB" id="47801at2759"/>
<reference evidence="2 3" key="1">
    <citation type="submission" date="2018-06" db="EMBL/GenBank/DDBJ databases">
        <title>Complete Genomes of Monosporascus.</title>
        <authorList>
            <person name="Robinson A.J."/>
            <person name="Natvig D.O."/>
        </authorList>
    </citation>
    <scope>NUCLEOTIDE SEQUENCE [LARGE SCALE GENOMIC DNA]</scope>
    <source>
        <strain evidence="2 3">CBS 110550</strain>
    </source>
</reference>
<protein>
    <submittedName>
        <fullName evidence="2">Uncharacterized protein</fullName>
    </submittedName>
</protein>
<feature type="region of interest" description="Disordered" evidence="1">
    <location>
        <begin position="326"/>
        <end position="369"/>
    </location>
</feature>